<name>A0ABN6MQ34_9BACT</name>
<dbReference type="InterPro" id="IPR041255">
    <property type="entry name" value="LpxI_N"/>
</dbReference>
<organism evidence="3 4">
    <name type="scientific">Anaeromyxobacter oryzae</name>
    <dbReference type="NCBI Taxonomy" id="2918170"/>
    <lineage>
        <taxon>Bacteria</taxon>
        <taxon>Pseudomonadati</taxon>
        <taxon>Myxococcota</taxon>
        <taxon>Myxococcia</taxon>
        <taxon>Myxococcales</taxon>
        <taxon>Cystobacterineae</taxon>
        <taxon>Anaeromyxobacteraceae</taxon>
        <taxon>Anaeromyxobacter</taxon>
    </lineage>
</organism>
<dbReference type="RefSeq" id="WP_248359213.1">
    <property type="nucleotide sequence ID" value="NZ_AP025591.1"/>
</dbReference>
<dbReference type="Pfam" id="PF06230">
    <property type="entry name" value="LpxI_C"/>
    <property type="match status" value="1"/>
</dbReference>
<dbReference type="EMBL" id="AP025591">
    <property type="protein sequence ID" value="BDG02047.1"/>
    <property type="molecule type" value="Genomic_DNA"/>
</dbReference>
<evidence type="ECO:0000259" key="2">
    <source>
        <dbReference type="Pfam" id="PF17930"/>
    </source>
</evidence>
<dbReference type="InterPro" id="IPR010415">
    <property type="entry name" value="LpxI_C"/>
</dbReference>
<dbReference type="PANTHER" id="PTHR39962">
    <property type="entry name" value="BLL4848 PROTEIN"/>
    <property type="match status" value="1"/>
</dbReference>
<sequence length="268" mass="28489">MSTIGLIAGGGRFPLLFAESARRAGHRVVAVAHRNETDPALAEAVDAITWVKLGQIGHLLEGLKAGGATQSVMLGAITKRRFFADAMLDATGIRVLARVAIRSDDNLLRAMARFLEEEGVPITDPTPYLQDRLATAGVMGRHQPTAEELEDARYGLELARGIGRLDLGQTVVVKDRVALAVEALEGTDACIRRGGELARSGGFVVAKAVKPGQDRRFDLPAVGPDTVDTIREAKGRVLAVEAGATLVMDLPVMVEKADRAKIVLLGLS</sequence>
<proteinExistence type="predicted"/>
<evidence type="ECO:0000313" key="4">
    <source>
        <dbReference type="Proteomes" id="UP001162891"/>
    </source>
</evidence>
<dbReference type="Gene3D" id="3.40.50.20">
    <property type="match status" value="1"/>
</dbReference>
<dbReference type="Gene3D" id="3.40.140.80">
    <property type="match status" value="1"/>
</dbReference>
<evidence type="ECO:0000259" key="1">
    <source>
        <dbReference type="Pfam" id="PF06230"/>
    </source>
</evidence>
<evidence type="ECO:0008006" key="5">
    <source>
        <dbReference type="Google" id="ProtNLM"/>
    </source>
</evidence>
<accession>A0ABN6MQ34</accession>
<keyword evidence="4" id="KW-1185">Reference proteome</keyword>
<dbReference type="InterPro" id="IPR053174">
    <property type="entry name" value="LpxI"/>
</dbReference>
<gene>
    <name evidence="3" type="ORF">AMOR_10430</name>
</gene>
<reference evidence="4" key="1">
    <citation type="journal article" date="2022" name="Int. J. Syst. Evol. Microbiol.">
        <title>Anaeromyxobacter oryzae sp. nov., Anaeromyxobacter diazotrophicus sp. nov. and Anaeromyxobacter paludicola sp. nov., isolated from paddy soils.</title>
        <authorList>
            <person name="Itoh H."/>
            <person name="Xu Z."/>
            <person name="Mise K."/>
            <person name="Masuda Y."/>
            <person name="Ushijima N."/>
            <person name="Hayakawa C."/>
            <person name="Shiratori Y."/>
            <person name="Senoo K."/>
        </authorList>
    </citation>
    <scope>NUCLEOTIDE SEQUENCE [LARGE SCALE GENOMIC DNA]</scope>
    <source>
        <strain evidence="4">Red232</strain>
    </source>
</reference>
<protein>
    <recommendedName>
        <fullName evidence="5">DUF1009 domain-containing protein</fullName>
    </recommendedName>
</protein>
<feature type="domain" description="LpxI C-terminal" evidence="1">
    <location>
        <begin position="136"/>
        <end position="264"/>
    </location>
</feature>
<dbReference type="Proteomes" id="UP001162891">
    <property type="component" value="Chromosome"/>
</dbReference>
<feature type="domain" description="LpxI N-terminal" evidence="2">
    <location>
        <begin position="4"/>
        <end position="131"/>
    </location>
</feature>
<evidence type="ECO:0000313" key="3">
    <source>
        <dbReference type="EMBL" id="BDG02047.1"/>
    </source>
</evidence>
<dbReference type="InterPro" id="IPR043167">
    <property type="entry name" value="LpxI_C_sf"/>
</dbReference>
<dbReference type="Pfam" id="PF17930">
    <property type="entry name" value="LpxI_N"/>
    <property type="match status" value="1"/>
</dbReference>
<dbReference type="PANTHER" id="PTHR39962:SF1">
    <property type="entry name" value="LPXI FAMILY PROTEIN"/>
    <property type="match status" value="1"/>
</dbReference>